<dbReference type="SUPFAM" id="SSF52518">
    <property type="entry name" value="Thiamin diphosphate-binding fold (THDP-binding)"/>
    <property type="match status" value="1"/>
</dbReference>
<evidence type="ECO:0000259" key="3">
    <source>
        <dbReference type="Pfam" id="PF02779"/>
    </source>
</evidence>
<dbReference type="Proteomes" id="UP000534286">
    <property type="component" value="Unassembled WGS sequence"/>
</dbReference>
<evidence type="ECO:0000313" key="4">
    <source>
        <dbReference type="EMBL" id="MBB4936116.1"/>
    </source>
</evidence>
<dbReference type="GO" id="GO:0007584">
    <property type="term" value="P:response to nutrient"/>
    <property type="evidence" value="ECO:0007669"/>
    <property type="project" value="TreeGrafter"/>
</dbReference>
<dbReference type="InterPro" id="IPR005475">
    <property type="entry name" value="Transketolase-like_Pyr-bd"/>
</dbReference>
<dbReference type="Pfam" id="PF02779">
    <property type="entry name" value="Transket_pyr"/>
    <property type="match status" value="1"/>
</dbReference>
<accession>A0A7W7RR99</accession>
<evidence type="ECO:0000313" key="5">
    <source>
        <dbReference type="Proteomes" id="UP000534286"/>
    </source>
</evidence>
<dbReference type="GO" id="GO:0000287">
    <property type="term" value="F:magnesium ion binding"/>
    <property type="evidence" value="ECO:0007669"/>
    <property type="project" value="UniProtKB-ARBA"/>
</dbReference>
<comment type="cofactor">
    <cofactor evidence="1">
        <name>thiamine diphosphate</name>
        <dbReference type="ChEBI" id="CHEBI:58937"/>
    </cofactor>
</comment>
<sequence length="154" mass="17199">MFPEPFARLDRERRDLMEADSQLHVLGEDICDPYGGAFKVTRGLSTRFGARVRSTPLSEGAITGVGAGLALAGDRAIVEIMFADFVALGRPCLFFEDKVLYTRRMYEGGVVDDLFRYEIDGDVARFRQTALNGTFREPTWRAAPSWSPCTPTPR</sequence>
<dbReference type="RefSeq" id="WP_246465906.1">
    <property type="nucleotide sequence ID" value="NZ_BAABEK010000002.1"/>
</dbReference>
<dbReference type="GO" id="GO:0009083">
    <property type="term" value="P:branched-chain amino acid catabolic process"/>
    <property type="evidence" value="ECO:0007669"/>
    <property type="project" value="TreeGrafter"/>
</dbReference>
<dbReference type="GO" id="GO:0016491">
    <property type="term" value="F:oxidoreductase activity"/>
    <property type="evidence" value="ECO:0007669"/>
    <property type="project" value="UniProtKB-KW"/>
</dbReference>
<dbReference type="EMBL" id="JACHJU010000001">
    <property type="protein sequence ID" value="MBB4936116.1"/>
    <property type="molecule type" value="Genomic_DNA"/>
</dbReference>
<evidence type="ECO:0000256" key="1">
    <source>
        <dbReference type="ARBA" id="ARBA00001964"/>
    </source>
</evidence>
<reference evidence="4 5" key="1">
    <citation type="submission" date="2020-08" db="EMBL/GenBank/DDBJ databases">
        <title>Sequencing the genomes of 1000 actinobacteria strains.</title>
        <authorList>
            <person name="Klenk H.-P."/>
        </authorList>
    </citation>
    <scope>NUCLEOTIDE SEQUENCE [LARGE SCALE GENOMIC DNA]</scope>
    <source>
        <strain evidence="4 5">DSM 43023</strain>
    </source>
</reference>
<feature type="domain" description="Transketolase-like pyrimidine-binding" evidence="3">
    <location>
        <begin position="15"/>
        <end position="93"/>
    </location>
</feature>
<organism evidence="4 5">
    <name type="scientific">Streptosporangium album</name>
    <dbReference type="NCBI Taxonomy" id="47479"/>
    <lineage>
        <taxon>Bacteria</taxon>
        <taxon>Bacillati</taxon>
        <taxon>Actinomycetota</taxon>
        <taxon>Actinomycetes</taxon>
        <taxon>Streptosporangiales</taxon>
        <taxon>Streptosporangiaceae</taxon>
        <taxon>Streptosporangium</taxon>
    </lineage>
</organism>
<protein>
    <recommendedName>
        <fullName evidence="3">Transketolase-like pyrimidine-binding domain-containing protein</fullName>
    </recommendedName>
</protein>
<dbReference type="Gene3D" id="3.40.50.970">
    <property type="match status" value="1"/>
</dbReference>
<evidence type="ECO:0000256" key="2">
    <source>
        <dbReference type="ARBA" id="ARBA00023002"/>
    </source>
</evidence>
<comment type="caution">
    <text evidence="4">The sequence shown here is derived from an EMBL/GenBank/DDBJ whole genome shotgun (WGS) entry which is preliminary data.</text>
</comment>
<proteinExistence type="predicted"/>
<name>A0A7W7RR99_9ACTN</name>
<dbReference type="InterPro" id="IPR029061">
    <property type="entry name" value="THDP-binding"/>
</dbReference>
<keyword evidence="2" id="KW-0560">Oxidoreductase</keyword>
<gene>
    <name evidence="4" type="ORF">FHR32_000421</name>
</gene>
<dbReference type="PANTHER" id="PTHR42980:SF1">
    <property type="entry name" value="2-OXOISOVALERATE DEHYDROGENASE SUBUNIT BETA, MITOCHONDRIAL"/>
    <property type="match status" value="1"/>
</dbReference>
<keyword evidence="5" id="KW-1185">Reference proteome</keyword>
<dbReference type="AlphaFoldDB" id="A0A7W7RR99"/>
<dbReference type="PANTHER" id="PTHR42980">
    <property type="entry name" value="2-OXOISOVALERATE DEHYDROGENASE SUBUNIT BETA-RELATED"/>
    <property type="match status" value="1"/>
</dbReference>